<evidence type="ECO:0000313" key="9">
    <source>
        <dbReference type="Proteomes" id="UP000077667"/>
    </source>
</evidence>
<keyword evidence="9" id="KW-1185">Reference proteome</keyword>
<protein>
    <recommendedName>
        <fullName evidence="10">Carbohydrate-binding protein SusD</fullName>
    </recommendedName>
</protein>
<dbReference type="Gene3D" id="1.25.40.390">
    <property type="match status" value="1"/>
</dbReference>
<evidence type="ECO:0000256" key="4">
    <source>
        <dbReference type="ARBA" id="ARBA00023136"/>
    </source>
</evidence>
<dbReference type="Proteomes" id="UP000077667">
    <property type="component" value="Chromosome"/>
</dbReference>
<organism evidence="8 9">
    <name type="scientific">Niabella ginsenosidivorans</name>
    <dbReference type="NCBI Taxonomy" id="1176587"/>
    <lineage>
        <taxon>Bacteria</taxon>
        <taxon>Pseudomonadati</taxon>
        <taxon>Bacteroidota</taxon>
        <taxon>Chitinophagia</taxon>
        <taxon>Chitinophagales</taxon>
        <taxon>Chitinophagaceae</taxon>
        <taxon>Niabella</taxon>
    </lineage>
</organism>
<gene>
    <name evidence="8" type="ORF">A8C56_20570</name>
</gene>
<feature type="domain" description="RagB/SusD" evidence="6">
    <location>
        <begin position="329"/>
        <end position="578"/>
    </location>
</feature>
<evidence type="ECO:0000259" key="6">
    <source>
        <dbReference type="Pfam" id="PF07980"/>
    </source>
</evidence>
<evidence type="ECO:0000256" key="1">
    <source>
        <dbReference type="ARBA" id="ARBA00004442"/>
    </source>
</evidence>
<comment type="similarity">
    <text evidence="2">Belongs to the SusD family.</text>
</comment>
<evidence type="ECO:0008006" key="10">
    <source>
        <dbReference type="Google" id="ProtNLM"/>
    </source>
</evidence>
<dbReference type="Pfam" id="PF14322">
    <property type="entry name" value="SusD-like_3"/>
    <property type="match status" value="1"/>
</dbReference>
<evidence type="ECO:0000256" key="3">
    <source>
        <dbReference type="ARBA" id="ARBA00022729"/>
    </source>
</evidence>
<comment type="subcellular location">
    <subcellularLocation>
        <location evidence="1">Cell outer membrane</location>
    </subcellularLocation>
</comment>
<dbReference type="KEGG" id="nia:A8C56_20570"/>
<evidence type="ECO:0000313" key="8">
    <source>
        <dbReference type="EMBL" id="ANH83058.1"/>
    </source>
</evidence>
<accession>A0A1A9I5W4</accession>
<keyword evidence="4" id="KW-0472">Membrane</keyword>
<dbReference type="GO" id="GO:0009279">
    <property type="term" value="C:cell outer membrane"/>
    <property type="evidence" value="ECO:0007669"/>
    <property type="project" value="UniProtKB-SubCell"/>
</dbReference>
<dbReference type="Pfam" id="PF07980">
    <property type="entry name" value="SusD_RagB"/>
    <property type="match status" value="1"/>
</dbReference>
<evidence type="ECO:0000256" key="2">
    <source>
        <dbReference type="ARBA" id="ARBA00006275"/>
    </source>
</evidence>
<proteinExistence type="inferred from homology"/>
<dbReference type="InterPro" id="IPR011990">
    <property type="entry name" value="TPR-like_helical_dom_sf"/>
</dbReference>
<reference evidence="8 9" key="1">
    <citation type="submission" date="2016-05" db="EMBL/GenBank/DDBJ databases">
        <title>Niabella ginsenosidivorans BS26 whole genome sequencing.</title>
        <authorList>
            <person name="Im W.T."/>
            <person name="Siddiqi M.Z."/>
        </authorList>
    </citation>
    <scope>NUCLEOTIDE SEQUENCE [LARGE SCALE GENOMIC DNA]</scope>
    <source>
        <strain evidence="8 9">BS26</strain>
    </source>
</reference>
<dbReference type="SUPFAM" id="SSF48452">
    <property type="entry name" value="TPR-like"/>
    <property type="match status" value="1"/>
</dbReference>
<sequence>MKGMIRNISRILIGGMVILCSCAKNIEKIPLELNTIDYIFDKDDSLGVNAERYLSGIYFTVPRGFNRVGTDLLDAATDDAVSSETGSVDVYKLATGGYTAATFPSGENVWATCYAGIRKANIFINNIDIVPLKKMVEPGFPKKHAYKAEARFVRALLYFELLKRYGGIPLVGDKVGTLGDDMQLPRNTFKECVDYIVGECDHIKDSLRTMAQTRAVGEYQSVTKGACLALKSRVLLYAASPLFNGGNIESGNELTGYTNFDGNRWKLAADAAKELIDRKEYDLVPELFSDIFITVDGAEGKTNREIIFVREDGKGTGIEVINGPVGYSPGTANGRTSPTQELVDAFPMKNGMDINAEGSGYDVSDPYTNRDPRLGMSIFYNGHPWLNTSLETFEGGRSHPGTLNMETKTSYYMRKFMGAFEATNTFSDVYHDFILFRYAEVLLNFAEAQNEFSGPDADVYAALTAIRKRAGIDAGADNRYGLKTGMTKEEMRQVIRNERRIELAFEEHRFWDIRRWKVAETVVNKPLHGMSIIKSSSGRLTYTLSEVLTPVFSTRQYLYPIPYDEVVKNSNMRQNPGW</sequence>
<feature type="domain" description="SusD-like N-terminal" evidence="7">
    <location>
        <begin position="106"/>
        <end position="236"/>
    </location>
</feature>
<dbReference type="InterPro" id="IPR012944">
    <property type="entry name" value="SusD_RagB_dom"/>
</dbReference>
<evidence type="ECO:0000259" key="7">
    <source>
        <dbReference type="Pfam" id="PF14322"/>
    </source>
</evidence>
<dbReference type="OrthoDB" id="5694214at2"/>
<dbReference type="EMBL" id="CP015772">
    <property type="protein sequence ID" value="ANH83058.1"/>
    <property type="molecule type" value="Genomic_DNA"/>
</dbReference>
<name>A0A1A9I5W4_9BACT</name>
<keyword evidence="3" id="KW-0732">Signal</keyword>
<keyword evidence="5" id="KW-0998">Cell outer membrane</keyword>
<dbReference type="InterPro" id="IPR033985">
    <property type="entry name" value="SusD-like_N"/>
</dbReference>
<dbReference type="PROSITE" id="PS51257">
    <property type="entry name" value="PROKAR_LIPOPROTEIN"/>
    <property type="match status" value="1"/>
</dbReference>
<evidence type="ECO:0000256" key="5">
    <source>
        <dbReference type="ARBA" id="ARBA00023237"/>
    </source>
</evidence>
<dbReference type="STRING" id="1176587.A8C56_20570"/>
<dbReference type="AlphaFoldDB" id="A0A1A9I5W4"/>
<dbReference type="CDD" id="cd08977">
    <property type="entry name" value="SusD"/>
    <property type="match status" value="1"/>
</dbReference>